<dbReference type="OrthoDB" id="444255at2759"/>
<gene>
    <name evidence="2" type="ORF">CHLRE_06g278201v5</name>
</gene>
<keyword evidence="1" id="KW-0812">Transmembrane</keyword>
<keyword evidence="1" id="KW-0472">Membrane</keyword>
<sequence>MRGNIARWWGWLRGNGSRGRAGDAAATGTASAVPPAAATATGTAVAALVRGAGAVGLVYGGLWLLLAGYRAVKVLLLRRALREIVPALQQAGVTFWLDFGTLMSLARANDVYESDNDVDLVVLNPDFGRLKEQLSRPGVLPKGYTVEWAGKSRPLGGGLTQDWLRVYLPGKIMWADLFGGYEAPDGQDLIRINKNSHCDVPRHLVLPLGTIPLLDCAAPAPAPRDVVGVLEHRYGPDWRQVKYASKGRDAIEHNKPYLRALRALGRLGLRV</sequence>
<dbReference type="Proteomes" id="UP000006906">
    <property type="component" value="Chromosome 6"/>
</dbReference>
<name>A0A2K3DP56_CHLRE</name>
<accession>A0A2K3DP56</accession>
<dbReference type="EMBL" id="CM008967">
    <property type="protein sequence ID" value="PNW82311.1"/>
    <property type="molecule type" value="Genomic_DNA"/>
</dbReference>
<dbReference type="SUPFAM" id="SSF81301">
    <property type="entry name" value="Nucleotidyltransferase"/>
    <property type="match status" value="1"/>
</dbReference>
<dbReference type="GeneID" id="66053706"/>
<protein>
    <submittedName>
        <fullName evidence="2">Uncharacterized protein</fullName>
    </submittedName>
</protein>
<evidence type="ECO:0000313" key="3">
    <source>
        <dbReference type="Proteomes" id="UP000006906"/>
    </source>
</evidence>
<dbReference type="RefSeq" id="XP_042923838.1">
    <property type="nucleotide sequence ID" value="XM_043063134.1"/>
</dbReference>
<dbReference type="OMA" id="WIRIYLP"/>
<dbReference type="Gramene" id="PNW82311">
    <property type="protein sequence ID" value="PNW82311"/>
    <property type="gene ID" value="CHLRE_06g278201v5"/>
</dbReference>
<dbReference type="InParanoid" id="A0A2K3DP56"/>
<dbReference type="InterPro" id="IPR052613">
    <property type="entry name" value="LicD_transferase"/>
</dbReference>
<dbReference type="PANTHER" id="PTHR13627:SF31">
    <property type="entry name" value="RIBITOL 5-PHOSPHATE TRANSFERASE FKRP"/>
    <property type="match status" value="1"/>
</dbReference>
<keyword evidence="3" id="KW-1185">Reference proteome</keyword>
<keyword evidence="1" id="KW-1133">Transmembrane helix</keyword>
<reference evidence="2 3" key="1">
    <citation type="journal article" date="2007" name="Science">
        <title>The Chlamydomonas genome reveals the evolution of key animal and plant functions.</title>
        <authorList>
            <person name="Merchant S.S."/>
            <person name="Prochnik S.E."/>
            <person name="Vallon O."/>
            <person name="Harris E.H."/>
            <person name="Karpowicz S.J."/>
            <person name="Witman G.B."/>
            <person name="Terry A."/>
            <person name="Salamov A."/>
            <person name="Fritz-Laylin L.K."/>
            <person name="Marechal-Drouard L."/>
            <person name="Marshall W.F."/>
            <person name="Qu L.H."/>
            <person name="Nelson D.R."/>
            <person name="Sanderfoot A.A."/>
            <person name="Spalding M.H."/>
            <person name="Kapitonov V.V."/>
            <person name="Ren Q."/>
            <person name="Ferris P."/>
            <person name="Lindquist E."/>
            <person name="Shapiro H."/>
            <person name="Lucas S.M."/>
            <person name="Grimwood J."/>
            <person name="Schmutz J."/>
            <person name="Cardol P."/>
            <person name="Cerutti H."/>
            <person name="Chanfreau G."/>
            <person name="Chen C.L."/>
            <person name="Cognat V."/>
            <person name="Croft M.T."/>
            <person name="Dent R."/>
            <person name="Dutcher S."/>
            <person name="Fernandez E."/>
            <person name="Fukuzawa H."/>
            <person name="Gonzalez-Ballester D."/>
            <person name="Gonzalez-Halphen D."/>
            <person name="Hallmann A."/>
            <person name="Hanikenne M."/>
            <person name="Hippler M."/>
            <person name="Inwood W."/>
            <person name="Jabbari K."/>
            <person name="Kalanon M."/>
            <person name="Kuras R."/>
            <person name="Lefebvre P.A."/>
            <person name="Lemaire S.D."/>
            <person name="Lobanov A.V."/>
            <person name="Lohr M."/>
            <person name="Manuell A."/>
            <person name="Meier I."/>
            <person name="Mets L."/>
            <person name="Mittag M."/>
            <person name="Mittelmeier T."/>
            <person name="Moroney J.V."/>
            <person name="Moseley J."/>
            <person name="Napoli C."/>
            <person name="Nedelcu A.M."/>
            <person name="Niyogi K."/>
            <person name="Novoselov S.V."/>
            <person name="Paulsen I.T."/>
            <person name="Pazour G."/>
            <person name="Purton S."/>
            <person name="Ral J.P."/>
            <person name="Riano-Pachon D.M."/>
            <person name="Riekhof W."/>
            <person name="Rymarquis L."/>
            <person name="Schroda M."/>
            <person name="Stern D."/>
            <person name="Umen J."/>
            <person name="Willows R."/>
            <person name="Wilson N."/>
            <person name="Zimmer S.L."/>
            <person name="Allmer J."/>
            <person name="Balk J."/>
            <person name="Bisova K."/>
            <person name="Chen C.J."/>
            <person name="Elias M."/>
            <person name="Gendler K."/>
            <person name="Hauser C."/>
            <person name="Lamb M.R."/>
            <person name="Ledford H."/>
            <person name="Long J.C."/>
            <person name="Minagawa J."/>
            <person name="Page M.D."/>
            <person name="Pan J."/>
            <person name="Pootakham W."/>
            <person name="Roje S."/>
            <person name="Rose A."/>
            <person name="Stahlberg E."/>
            <person name="Terauchi A.M."/>
            <person name="Yang P."/>
            <person name="Ball S."/>
            <person name="Bowler C."/>
            <person name="Dieckmann C.L."/>
            <person name="Gladyshev V.N."/>
            <person name="Green P."/>
            <person name="Jorgensen R."/>
            <person name="Mayfield S."/>
            <person name="Mueller-Roeber B."/>
            <person name="Rajamani S."/>
            <person name="Sayre R.T."/>
            <person name="Brokstein P."/>
            <person name="Dubchak I."/>
            <person name="Goodstein D."/>
            <person name="Hornick L."/>
            <person name="Huang Y.W."/>
            <person name="Jhaveri J."/>
            <person name="Luo Y."/>
            <person name="Martinez D."/>
            <person name="Ngau W.C."/>
            <person name="Otillar B."/>
            <person name="Poliakov A."/>
            <person name="Porter A."/>
            <person name="Szajkowski L."/>
            <person name="Werner G."/>
            <person name="Zhou K."/>
            <person name="Grigoriev I.V."/>
            <person name="Rokhsar D.S."/>
            <person name="Grossman A.R."/>
        </authorList>
    </citation>
    <scope>NUCLEOTIDE SEQUENCE [LARGE SCALE GENOMIC DNA]</scope>
    <source>
        <strain evidence="3">CC-503</strain>
    </source>
</reference>
<evidence type="ECO:0000313" key="2">
    <source>
        <dbReference type="EMBL" id="PNW82311.1"/>
    </source>
</evidence>
<organism evidence="2 3">
    <name type="scientific">Chlamydomonas reinhardtii</name>
    <name type="common">Chlamydomonas smithii</name>
    <dbReference type="NCBI Taxonomy" id="3055"/>
    <lineage>
        <taxon>Eukaryota</taxon>
        <taxon>Viridiplantae</taxon>
        <taxon>Chlorophyta</taxon>
        <taxon>core chlorophytes</taxon>
        <taxon>Chlorophyceae</taxon>
        <taxon>CS clade</taxon>
        <taxon>Chlamydomonadales</taxon>
        <taxon>Chlamydomonadaceae</taxon>
        <taxon>Chlamydomonas</taxon>
    </lineage>
</organism>
<feature type="transmembrane region" description="Helical" evidence="1">
    <location>
        <begin position="52"/>
        <end position="72"/>
    </location>
</feature>
<proteinExistence type="predicted"/>
<dbReference type="AlphaFoldDB" id="A0A2K3DP56"/>
<dbReference type="PANTHER" id="PTHR13627">
    <property type="entry name" value="FUKUTIN RELATED PROTEIN"/>
    <property type="match status" value="1"/>
</dbReference>
<evidence type="ECO:0000256" key="1">
    <source>
        <dbReference type="SAM" id="Phobius"/>
    </source>
</evidence>
<dbReference type="KEGG" id="cre:CHLRE_06g278201v5"/>
<dbReference type="InterPro" id="IPR043519">
    <property type="entry name" value="NT_sf"/>
</dbReference>